<name>A0A4D7B790_9HYPH</name>
<evidence type="ECO:0000313" key="1">
    <source>
        <dbReference type="EMBL" id="QCI68851.1"/>
    </source>
</evidence>
<organism evidence="1 2">
    <name type="scientific">Phreatobacter stygius</name>
    <dbReference type="NCBI Taxonomy" id="1940610"/>
    <lineage>
        <taxon>Bacteria</taxon>
        <taxon>Pseudomonadati</taxon>
        <taxon>Pseudomonadota</taxon>
        <taxon>Alphaproteobacteria</taxon>
        <taxon>Hyphomicrobiales</taxon>
        <taxon>Phreatobacteraceae</taxon>
        <taxon>Phreatobacter</taxon>
    </lineage>
</organism>
<gene>
    <name evidence="1" type="ORF">E8M01_34245</name>
</gene>
<proteinExistence type="predicted"/>
<evidence type="ECO:0000313" key="2">
    <source>
        <dbReference type="Proteomes" id="UP000298781"/>
    </source>
</evidence>
<keyword evidence="2" id="KW-1185">Reference proteome</keyword>
<sequence length="75" mass="8287">MASDEWLSARQVSERYAIRKSYLDKLRVRGGGPVYCKLGPKLVRYYAADIDAWFASSRRANTSSVTSEAQIAGAA</sequence>
<protein>
    <submittedName>
        <fullName evidence="1">AlpA family phage regulatory protein</fullName>
    </submittedName>
</protein>
<accession>A0A4D7B790</accession>
<reference evidence="1 2" key="1">
    <citation type="submission" date="2019-04" db="EMBL/GenBank/DDBJ databases">
        <title>Phreatobacter aquaticus sp. nov.</title>
        <authorList>
            <person name="Choi A."/>
        </authorList>
    </citation>
    <scope>NUCLEOTIDE SEQUENCE [LARGE SCALE GENOMIC DNA]</scope>
    <source>
        <strain evidence="1 2">KCTC 52518</strain>
    </source>
</reference>
<dbReference type="AlphaFoldDB" id="A0A4D7B790"/>
<dbReference type="RefSeq" id="WP_136964266.1">
    <property type="nucleotide sequence ID" value="NZ_CP039690.1"/>
</dbReference>
<dbReference type="Proteomes" id="UP000298781">
    <property type="component" value="Chromosome"/>
</dbReference>
<dbReference type="KEGG" id="pstg:E8M01_34245"/>
<dbReference type="EMBL" id="CP039690">
    <property type="protein sequence ID" value="QCI68851.1"/>
    <property type="molecule type" value="Genomic_DNA"/>
</dbReference>
<dbReference type="OrthoDB" id="7068969at2"/>